<proteinExistence type="predicted"/>
<sequence length="179" mass="19386">MAARKAMAKKTPRKKTPTKNPPARKSAARKTPAKTPAKGAAAKKAPAKGAAAKKTPGRQYLRREDLGAPADAFFAQQPPERREHLEALRALVKKAAPGARESMKWGMPYYELKGGFCALYTSTTYAALSIMAPPEKLDDPEGKLEGTGKTMRHLKVRSAADLDEASILRWVKAAVAHHS</sequence>
<accession>A0ABT3ZZ85</accession>
<dbReference type="Proteomes" id="UP001207654">
    <property type="component" value="Unassembled WGS sequence"/>
</dbReference>
<feature type="domain" description="YdhG-like" evidence="2">
    <location>
        <begin position="81"/>
        <end position="175"/>
    </location>
</feature>
<keyword evidence="4" id="KW-1185">Reference proteome</keyword>
<dbReference type="Gene3D" id="3.90.1150.200">
    <property type="match status" value="1"/>
</dbReference>
<evidence type="ECO:0000256" key="1">
    <source>
        <dbReference type="SAM" id="MobiDB-lite"/>
    </source>
</evidence>
<feature type="compositionally biased region" description="Low complexity" evidence="1">
    <location>
        <begin position="33"/>
        <end position="58"/>
    </location>
</feature>
<feature type="compositionally biased region" description="Basic residues" evidence="1">
    <location>
        <begin position="1"/>
        <end position="17"/>
    </location>
</feature>
<organism evidence="3 4">
    <name type="scientific">Archangium lansingense</name>
    <dbReference type="NCBI Taxonomy" id="2995310"/>
    <lineage>
        <taxon>Bacteria</taxon>
        <taxon>Pseudomonadati</taxon>
        <taxon>Myxococcota</taxon>
        <taxon>Myxococcia</taxon>
        <taxon>Myxococcales</taxon>
        <taxon>Cystobacterineae</taxon>
        <taxon>Archangiaceae</taxon>
        <taxon>Archangium</taxon>
    </lineage>
</organism>
<gene>
    <name evidence="3" type="ORF">OV287_06080</name>
</gene>
<protein>
    <submittedName>
        <fullName evidence="3">DUF1801 domain-containing protein</fullName>
    </submittedName>
</protein>
<reference evidence="3 4" key="1">
    <citation type="submission" date="2022-11" db="EMBL/GenBank/DDBJ databases">
        <title>Minimal conservation of predation-associated metabolite biosynthetic gene clusters underscores biosynthetic potential of Myxococcota including descriptions for ten novel species: Archangium lansinium sp. nov., Myxococcus landrumus sp. nov., Nannocystis bai.</title>
        <authorList>
            <person name="Ahearne A."/>
            <person name="Stevens C."/>
            <person name="Phillips K."/>
        </authorList>
    </citation>
    <scope>NUCLEOTIDE SEQUENCE [LARGE SCALE GENOMIC DNA]</scope>
    <source>
        <strain evidence="3 4">MIWBW</strain>
    </source>
</reference>
<name>A0ABT3ZZ85_9BACT</name>
<dbReference type="InterPro" id="IPR014922">
    <property type="entry name" value="YdhG-like"/>
</dbReference>
<evidence type="ECO:0000259" key="2">
    <source>
        <dbReference type="Pfam" id="PF08818"/>
    </source>
</evidence>
<dbReference type="Pfam" id="PF08818">
    <property type="entry name" value="DUF1801"/>
    <property type="match status" value="1"/>
</dbReference>
<evidence type="ECO:0000313" key="3">
    <source>
        <dbReference type="EMBL" id="MCY1074049.1"/>
    </source>
</evidence>
<feature type="region of interest" description="Disordered" evidence="1">
    <location>
        <begin position="1"/>
        <end position="65"/>
    </location>
</feature>
<evidence type="ECO:0000313" key="4">
    <source>
        <dbReference type="Proteomes" id="UP001207654"/>
    </source>
</evidence>
<dbReference type="EMBL" id="JAPNKA010000001">
    <property type="protein sequence ID" value="MCY1074049.1"/>
    <property type="molecule type" value="Genomic_DNA"/>
</dbReference>
<comment type="caution">
    <text evidence="3">The sequence shown here is derived from an EMBL/GenBank/DDBJ whole genome shotgun (WGS) entry which is preliminary data.</text>
</comment>
<dbReference type="RefSeq" id="WP_267533033.1">
    <property type="nucleotide sequence ID" value="NZ_JAPNKA010000001.1"/>
</dbReference>
<dbReference type="SUPFAM" id="SSF159888">
    <property type="entry name" value="YdhG-like"/>
    <property type="match status" value="1"/>
</dbReference>